<dbReference type="Gene3D" id="3.90.226.10">
    <property type="entry name" value="2-enoyl-CoA Hydratase, Chain A, domain 1"/>
    <property type="match status" value="1"/>
</dbReference>
<name>A0ABU1FD99_9RHOB</name>
<dbReference type="Proteomes" id="UP001247754">
    <property type="component" value="Unassembled WGS sequence"/>
</dbReference>
<evidence type="ECO:0000256" key="7">
    <source>
        <dbReference type="SAM" id="MobiDB-lite"/>
    </source>
</evidence>
<evidence type="ECO:0000256" key="2">
    <source>
        <dbReference type="ARBA" id="ARBA00022490"/>
    </source>
</evidence>
<evidence type="ECO:0000256" key="4">
    <source>
        <dbReference type="ARBA" id="ARBA00022801"/>
    </source>
</evidence>
<dbReference type="InterPro" id="IPR029045">
    <property type="entry name" value="ClpP/crotonase-like_dom_sf"/>
</dbReference>
<feature type="compositionally biased region" description="Low complexity" evidence="7">
    <location>
        <begin position="244"/>
        <end position="274"/>
    </location>
</feature>
<sequence>MFNVSRPSGFKPFLGVTQEQARAKGPSPLVVKDCWDCDDDASVISTEGGVIEILSTIGGWGVYASEVIPVLRAMDGEGKTILVRINSYGGDVFEGLAIANTIADLKAKTIVEIIGVAASIASVIAVAADVVRIRKSAQMMIHRPWAWLWGEADELRKAAAHLDMIEGQLVETYVDRSNGKKSTEEFAAAVAAETWMTGAQAVEWGLADEVLSKAAAAVEPLDDETKDAAGIKNAPMALFASADAEQAPAPDAQPEADSETAPNADANQDAASADDPPPPPPPAAAPTPDAAGETDAVEKNAEQDATPPQAPVNNGAYDDHAVAAIRSAFARAKRPELADEAMATGLTVDQAKAKAFDLIAAQDAATQPSTAIVGSEGTAAPKAKTPDEVMAEIRAQQLAAFAPKKR</sequence>
<dbReference type="PANTHER" id="PTHR10381:SF70">
    <property type="entry name" value="ATP-DEPENDENT CLP PROTEASE PROTEOLYTIC SUBUNIT"/>
    <property type="match status" value="1"/>
</dbReference>
<keyword evidence="5" id="KW-0720">Serine protease</keyword>
<feature type="region of interest" description="Disordered" evidence="7">
    <location>
        <begin position="244"/>
        <end position="318"/>
    </location>
</feature>
<dbReference type="InterPro" id="IPR023562">
    <property type="entry name" value="ClpP/TepA"/>
</dbReference>
<keyword evidence="3 8" id="KW-0645">Protease</keyword>
<keyword evidence="4 8" id="KW-0378">Hydrolase</keyword>
<accession>A0ABU1FD99</accession>
<keyword evidence="9" id="KW-1185">Reference proteome</keyword>
<dbReference type="RefSeq" id="WP_310459016.1">
    <property type="nucleotide sequence ID" value="NZ_JAVKPH010000037.1"/>
</dbReference>
<comment type="caution">
    <text evidence="8">The sequence shown here is derived from an EMBL/GenBank/DDBJ whole genome shotgun (WGS) entry which is preliminary data.</text>
</comment>
<reference evidence="8 9" key="1">
    <citation type="submission" date="2023-09" db="EMBL/GenBank/DDBJ databases">
        <title>Xinfangfangia sedmenti sp. nov., isolated the sedment.</title>
        <authorList>
            <person name="Xu L."/>
        </authorList>
    </citation>
    <scope>NUCLEOTIDE SEQUENCE [LARGE SCALE GENOMIC DNA]</scope>
    <source>
        <strain evidence="8 9">LG-4</strain>
    </source>
</reference>
<comment type="similarity">
    <text evidence="1 6">Belongs to the peptidase S14 family.</text>
</comment>
<dbReference type="PANTHER" id="PTHR10381">
    <property type="entry name" value="ATP-DEPENDENT CLP PROTEASE PROTEOLYTIC SUBUNIT"/>
    <property type="match status" value="1"/>
</dbReference>
<organism evidence="8 9">
    <name type="scientific">Ruixingdingia sedimenti</name>
    <dbReference type="NCBI Taxonomy" id="3073604"/>
    <lineage>
        <taxon>Bacteria</taxon>
        <taxon>Pseudomonadati</taxon>
        <taxon>Pseudomonadota</taxon>
        <taxon>Alphaproteobacteria</taxon>
        <taxon>Rhodobacterales</taxon>
        <taxon>Paracoccaceae</taxon>
        <taxon>Ruixingdingia</taxon>
    </lineage>
</organism>
<keyword evidence="2" id="KW-0963">Cytoplasm</keyword>
<dbReference type="PRINTS" id="PR00127">
    <property type="entry name" value="CLPPROTEASEP"/>
</dbReference>
<evidence type="ECO:0000256" key="5">
    <source>
        <dbReference type="ARBA" id="ARBA00022825"/>
    </source>
</evidence>
<dbReference type="GO" id="GO:0004252">
    <property type="term" value="F:serine-type endopeptidase activity"/>
    <property type="evidence" value="ECO:0007669"/>
    <property type="project" value="UniProtKB-EC"/>
</dbReference>
<evidence type="ECO:0000256" key="1">
    <source>
        <dbReference type="ARBA" id="ARBA00007039"/>
    </source>
</evidence>
<dbReference type="InterPro" id="IPR001907">
    <property type="entry name" value="ClpP"/>
</dbReference>
<evidence type="ECO:0000256" key="6">
    <source>
        <dbReference type="RuleBase" id="RU003567"/>
    </source>
</evidence>
<dbReference type="Pfam" id="PF00574">
    <property type="entry name" value="CLP_protease"/>
    <property type="match status" value="1"/>
</dbReference>
<gene>
    <name evidence="8" type="ORF">RGD00_19865</name>
</gene>
<feature type="compositionally biased region" description="Pro residues" evidence="7">
    <location>
        <begin position="275"/>
        <end position="285"/>
    </location>
</feature>
<dbReference type="CDD" id="cd07016">
    <property type="entry name" value="S14_ClpP_1"/>
    <property type="match status" value="1"/>
</dbReference>
<dbReference type="EMBL" id="JAVKPH010000037">
    <property type="protein sequence ID" value="MDR5654873.1"/>
    <property type="molecule type" value="Genomic_DNA"/>
</dbReference>
<dbReference type="NCBIfam" id="NF045542">
    <property type="entry name" value="Clp_rel_HeadMat"/>
    <property type="match status" value="1"/>
</dbReference>
<evidence type="ECO:0000256" key="3">
    <source>
        <dbReference type="ARBA" id="ARBA00022670"/>
    </source>
</evidence>
<protein>
    <recommendedName>
        <fullName evidence="6">ATP-dependent Clp protease proteolytic subunit</fullName>
    </recommendedName>
</protein>
<dbReference type="SUPFAM" id="SSF52096">
    <property type="entry name" value="ClpP/crotonase"/>
    <property type="match status" value="1"/>
</dbReference>
<evidence type="ECO:0000313" key="8">
    <source>
        <dbReference type="EMBL" id="MDR5654873.1"/>
    </source>
</evidence>
<evidence type="ECO:0000313" key="9">
    <source>
        <dbReference type="Proteomes" id="UP001247754"/>
    </source>
</evidence>
<dbReference type="GO" id="GO:0006508">
    <property type="term" value="P:proteolysis"/>
    <property type="evidence" value="ECO:0007669"/>
    <property type="project" value="UniProtKB-KW"/>
</dbReference>
<feature type="region of interest" description="Disordered" evidence="7">
    <location>
        <begin position="365"/>
        <end position="386"/>
    </location>
</feature>
<proteinExistence type="inferred from homology"/>